<dbReference type="Gene3D" id="3.30.40.10">
    <property type="entry name" value="Zinc/RING finger domain, C3HC4 (zinc finger)"/>
    <property type="match status" value="1"/>
</dbReference>
<feature type="compositionally biased region" description="Polar residues" evidence="2">
    <location>
        <begin position="241"/>
        <end position="277"/>
    </location>
</feature>
<keyword evidence="3" id="KW-1133">Transmembrane helix</keyword>
<dbReference type="SUPFAM" id="SSF57850">
    <property type="entry name" value="RING/U-box"/>
    <property type="match status" value="1"/>
</dbReference>
<dbReference type="Proteomes" id="UP000504603">
    <property type="component" value="Unplaced"/>
</dbReference>
<dbReference type="GO" id="GO:0008270">
    <property type="term" value="F:zinc ion binding"/>
    <property type="evidence" value="ECO:0007669"/>
    <property type="project" value="UniProtKB-KW"/>
</dbReference>
<gene>
    <name evidence="6" type="primary">LOC111008996</name>
</gene>
<dbReference type="PANTHER" id="PTHR47179">
    <property type="entry name" value="E3 UBIQUITIN-PROTEIN LIGASE SIS3"/>
    <property type="match status" value="1"/>
</dbReference>
<dbReference type="PANTHER" id="PTHR47179:SF1">
    <property type="entry name" value="E3 UBIQUITIN-PROTEIN LIGASE SIS3"/>
    <property type="match status" value="1"/>
</dbReference>
<dbReference type="SMART" id="SM00184">
    <property type="entry name" value="RING"/>
    <property type="match status" value="1"/>
</dbReference>
<dbReference type="PROSITE" id="PS50089">
    <property type="entry name" value="ZF_RING_2"/>
    <property type="match status" value="1"/>
</dbReference>
<feature type="domain" description="RING-type" evidence="4">
    <location>
        <begin position="179"/>
        <end position="220"/>
    </location>
</feature>
<organism evidence="5 6">
    <name type="scientific">Momordica charantia</name>
    <name type="common">Bitter gourd</name>
    <name type="synonym">Balsam pear</name>
    <dbReference type="NCBI Taxonomy" id="3673"/>
    <lineage>
        <taxon>Eukaryota</taxon>
        <taxon>Viridiplantae</taxon>
        <taxon>Streptophyta</taxon>
        <taxon>Embryophyta</taxon>
        <taxon>Tracheophyta</taxon>
        <taxon>Spermatophyta</taxon>
        <taxon>Magnoliopsida</taxon>
        <taxon>eudicotyledons</taxon>
        <taxon>Gunneridae</taxon>
        <taxon>Pentapetalae</taxon>
        <taxon>rosids</taxon>
        <taxon>fabids</taxon>
        <taxon>Cucurbitales</taxon>
        <taxon>Cucurbitaceae</taxon>
        <taxon>Momordiceae</taxon>
        <taxon>Momordica</taxon>
    </lineage>
</organism>
<keyword evidence="1" id="KW-0863">Zinc-finger</keyword>
<feature type="region of interest" description="Disordered" evidence="2">
    <location>
        <begin position="235"/>
        <end position="277"/>
    </location>
</feature>
<keyword evidence="1" id="KW-0862">Zinc</keyword>
<keyword evidence="3" id="KW-0472">Membrane</keyword>
<dbReference type="AlphaFoldDB" id="A0A6J1CAQ4"/>
<dbReference type="GO" id="GO:0010182">
    <property type="term" value="P:sugar mediated signaling pathway"/>
    <property type="evidence" value="ECO:0007669"/>
    <property type="project" value="InterPro"/>
</dbReference>
<protein>
    <submittedName>
        <fullName evidence="6">E3 ubiquitin-protein ligase SIS3-like isoform X2</fullName>
    </submittedName>
</protein>
<feature type="transmembrane region" description="Helical" evidence="3">
    <location>
        <begin position="20"/>
        <end position="44"/>
    </location>
</feature>
<dbReference type="RefSeq" id="XP_022137583.1">
    <property type="nucleotide sequence ID" value="XM_022281891.1"/>
</dbReference>
<dbReference type="FunFam" id="3.30.40.10:FF:000281">
    <property type="entry name" value="E3 ubiquitin-protein ligase SIS3"/>
    <property type="match status" value="1"/>
</dbReference>
<evidence type="ECO:0000256" key="1">
    <source>
        <dbReference type="PROSITE-ProRule" id="PRU00175"/>
    </source>
</evidence>
<dbReference type="InterPro" id="IPR013083">
    <property type="entry name" value="Znf_RING/FYVE/PHD"/>
</dbReference>
<evidence type="ECO:0000259" key="4">
    <source>
        <dbReference type="PROSITE" id="PS50089"/>
    </source>
</evidence>
<dbReference type="Pfam" id="PF13639">
    <property type="entry name" value="zf-RING_2"/>
    <property type="match status" value="1"/>
</dbReference>
<sequence>MHLLLEWDWILDGSSSMLGFVAELWFFLFFLYCSTRFYVCGLLLEPCGLKMLKTVCQKKVKNGVFSFGCFLATVLCFALLALQWERLSIFCWLVRRQAHMLRAQQGIPVSEYGVLVDMIRVPDWAFEVAGLETRGFDQDSTGYHPGLFLTSAQREAVEALIQELPKFRLKAVPTDCSECPICLEEFHVGNEVRGMPCAHNFHVECIDEWLRLNVKCPRCRSSVFPNLDLSALSDLRSDTDQTPTNGYITRQPSSLSTSSPVPAAHTVNTQASIPTLP</sequence>
<evidence type="ECO:0000256" key="3">
    <source>
        <dbReference type="SAM" id="Phobius"/>
    </source>
</evidence>
<dbReference type="GO" id="GO:0004842">
    <property type="term" value="F:ubiquitin-protein transferase activity"/>
    <property type="evidence" value="ECO:0007669"/>
    <property type="project" value="InterPro"/>
</dbReference>
<dbReference type="GeneID" id="111008996"/>
<keyword evidence="1" id="KW-0479">Metal-binding</keyword>
<keyword evidence="5" id="KW-1185">Reference proteome</keyword>
<name>A0A6J1CAQ4_MOMCH</name>
<accession>A0A6J1CAQ4</accession>
<keyword evidence="3" id="KW-0812">Transmembrane</keyword>
<evidence type="ECO:0000313" key="6">
    <source>
        <dbReference type="RefSeq" id="XP_022137583.1"/>
    </source>
</evidence>
<dbReference type="InterPro" id="IPR001841">
    <property type="entry name" value="Znf_RING"/>
</dbReference>
<reference evidence="6" key="1">
    <citation type="submission" date="2025-08" db="UniProtKB">
        <authorList>
            <consortium name="RefSeq"/>
        </authorList>
    </citation>
    <scope>IDENTIFICATION</scope>
    <source>
        <strain evidence="6">OHB3-1</strain>
    </source>
</reference>
<proteinExistence type="predicted"/>
<feature type="transmembrane region" description="Helical" evidence="3">
    <location>
        <begin position="64"/>
        <end position="84"/>
    </location>
</feature>
<evidence type="ECO:0000256" key="2">
    <source>
        <dbReference type="SAM" id="MobiDB-lite"/>
    </source>
</evidence>
<dbReference type="InterPro" id="IPR044793">
    <property type="entry name" value="SIS3"/>
</dbReference>
<evidence type="ECO:0000313" key="5">
    <source>
        <dbReference type="Proteomes" id="UP000504603"/>
    </source>
</evidence>